<dbReference type="Proteomes" id="UP000031419">
    <property type="component" value="Unassembled WGS sequence"/>
</dbReference>
<dbReference type="EMBL" id="JNVU01000014">
    <property type="protein sequence ID" value="KEI45333.1"/>
    <property type="molecule type" value="Genomic_DNA"/>
</dbReference>
<dbReference type="SUPFAM" id="SSF53474">
    <property type="entry name" value="alpha/beta-Hydrolases"/>
    <property type="match status" value="1"/>
</dbReference>
<keyword evidence="3" id="KW-1185">Reference proteome</keyword>
<proteinExistence type="predicted"/>
<gene>
    <name evidence="2" type="ORF">GU90_06035</name>
</gene>
<dbReference type="InterPro" id="IPR000073">
    <property type="entry name" value="AB_hydrolase_1"/>
</dbReference>
<dbReference type="STRING" id="28042.GU90_06035"/>
<evidence type="ECO:0000313" key="3">
    <source>
        <dbReference type="Proteomes" id="UP000031419"/>
    </source>
</evidence>
<dbReference type="InterPro" id="IPR029058">
    <property type="entry name" value="AB_hydrolase_fold"/>
</dbReference>
<reference evidence="2 3" key="1">
    <citation type="submission" date="2014-06" db="EMBL/GenBank/DDBJ databases">
        <title>Saccharopolyspora rectivirgula DSM-43113 Genome sequencing.</title>
        <authorList>
            <person name="Barrera C."/>
            <person name="Millon L."/>
            <person name="Rognon B."/>
            <person name="Zaugg C."/>
            <person name="Monod M."/>
        </authorList>
    </citation>
    <scope>NUCLEOTIDE SEQUENCE [LARGE SCALE GENOMIC DNA]</scope>
    <source>
        <strain evidence="2 3">DSM 43113</strain>
    </source>
</reference>
<protein>
    <submittedName>
        <fullName evidence="2">Flavin reductase</fullName>
    </submittedName>
</protein>
<dbReference type="Gene3D" id="3.40.50.1820">
    <property type="entry name" value="alpha/beta hydrolase"/>
    <property type="match status" value="1"/>
</dbReference>
<feature type="domain" description="AB hydrolase-1" evidence="1">
    <location>
        <begin position="29"/>
        <end position="224"/>
    </location>
</feature>
<evidence type="ECO:0000259" key="1">
    <source>
        <dbReference type="Pfam" id="PF12697"/>
    </source>
</evidence>
<dbReference type="Pfam" id="PF12697">
    <property type="entry name" value="Abhydrolase_6"/>
    <property type="match status" value="1"/>
</dbReference>
<comment type="caution">
    <text evidence="2">The sequence shown here is derived from an EMBL/GenBank/DDBJ whole genome shotgun (WGS) entry which is preliminary data.</text>
</comment>
<organism evidence="2 3">
    <name type="scientific">Saccharopolyspora rectivirgula</name>
    <dbReference type="NCBI Taxonomy" id="28042"/>
    <lineage>
        <taxon>Bacteria</taxon>
        <taxon>Bacillati</taxon>
        <taxon>Actinomycetota</taxon>
        <taxon>Actinomycetes</taxon>
        <taxon>Pseudonocardiales</taxon>
        <taxon>Pseudonocardiaceae</taxon>
        <taxon>Saccharopolyspora</taxon>
    </lineage>
</organism>
<dbReference type="AlphaFoldDB" id="A0A073AZY3"/>
<sequence length="245" mass="25841">MGAQWKALGRGEPVTAVVPGLAATEGEARIPAAGLPGTRAVLTLPGHGRAPDPEPEYWDYRNIAADVLAVADEVGATRAIGVSLGAGALTRLAAQQPNRFDRLVLMLPAVLDEPRESSSATALQQLSQAVEAGDEERLRQLVAADLPAGARLGDYVEQRTAALLRLAPALRRLPAQRVVEDAGVLAEVASEVLVIGAVDDPLHPAEVAKQVAAAFRSAHLEVLPSKAPLITHRREVRQLLVDFLA</sequence>
<evidence type="ECO:0000313" key="2">
    <source>
        <dbReference type="EMBL" id="KEI45333.1"/>
    </source>
</evidence>
<dbReference type="eggNOG" id="COG1647">
    <property type="taxonomic scope" value="Bacteria"/>
</dbReference>
<accession>A0A073AZY3</accession>
<name>A0A073AZY3_9PSEU</name>
<dbReference type="RefSeq" id="WP_029719219.1">
    <property type="nucleotide sequence ID" value="NZ_JAJUIW010000009.1"/>
</dbReference>
<dbReference type="GO" id="GO:0003824">
    <property type="term" value="F:catalytic activity"/>
    <property type="evidence" value="ECO:0007669"/>
    <property type="project" value="UniProtKB-ARBA"/>
</dbReference>
<dbReference type="OrthoDB" id="3205934at2"/>